<organism evidence="1 2">
    <name type="scientific">Caballeronia zhejiangensis</name>
    <dbReference type="NCBI Taxonomy" id="871203"/>
    <lineage>
        <taxon>Bacteria</taxon>
        <taxon>Pseudomonadati</taxon>
        <taxon>Pseudomonadota</taxon>
        <taxon>Betaproteobacteria</taxon>
        <taxon>Burkholderiales</taxon>
        <taxon>Burkholderiaceae</taxon>
        <taxon>Caballeronia</taxon>
    </lineage>
</organism>
<keyword evidence="2" id="KW-1185">Reference proteome</keyword>
<dbReference type="InterPro" id="IPR019587">
    <property type="entry name" value="Polyketide_cyclase/dehydratase"/>
</dbReference>
<dbReference type="Proteomes" id="UP000027451">
    <property type="component" value="Unassembled WGS sequence"/>
</dbReference>
<proteinExistence type="predicted"/>
<dbReference type="Gene3D" id="3.30.530.20">
    <property type="match status" value="1"/>
</dbReference>
<dbReference type="InterPro" id="IPR023393">
    <property type="entry name" value="START-like_dom_sf"/>
</dbReference>
<evidence type="ECO:0000313" key="1">
    <source>
        <dbReference type="EMBL" id="KDR24697.1"/>
    </source>
</evidence>
<dbReference type="CDD" id="cd07818">
    <property type="entry name" value="SRPBCC_1"/>
    <property type="match status" value="1"/>
</dbReference>
<dbReference type="AlphaFoldDB" id="A0A656Q896"/>
<name>A0A656Q896_9BURK</name>
<evidence type="ECO:0000313" key="2">
    <source>
        <dbReference type="Proteomes" id="UP000027451"/>
    </source>
</evidence>
<reference evidence="1 2" key="1">
    <citation type="submission" date="2014-03" db="EMBL/GenBank/DDBJ databases">
        <title>Draft Genome Sequences of Four Burkholderia Strains.</title>
        <authorList>
            <person name="Liu X.Y."/>
            <person name="Li C.X."/>
            <person name="Xu J.H."/>
        </authorList>
    </citation>
    <scope>NUCLEOTIDE SEQUENCE [LARGE SCALE GENOMIC DNA]</scope>
    <source>
        <strain evidence="1 2">OP-1</strain>
    </source>
</reference>
<comment type="caution">
    <text evidence="1">The sequence shown here is derived from an EMBL/GenBank/DDBJ whole genome shotgun (WGS) entry which is preliminary data.</text>
</comment>
<dbReference type="OrthoDB" id="9807923at2"/>
<dbReference type="SUPFAM" id="SSF55961">
    <property type="entry name" value="Bet v1-like"/>
    <property type="match status" value="1"/>
</dbReference>
<protein>
    <submittedName>
        <fullName evidence="1">Polyketide cyclase</fullName>
    </submittedName>
</protein>
<accession>A0A656Q896</accession>
<dbReference type="Pfam" id="PF10604">
    <property type="entry name" value="Polyketide_cyc2"/>
    <property type="match status" value="1"/>
</dbReference>
<dbReference type="EMBL" id="JFHD01000073">
    <property type="protein sequence ID" value="KDR24697.1"/>
    <property type="molecule type" value="Genomic_DNA"/>
</dbReference>
<sequence length="183" mass="20223">MLKTILGVAVLAIAGVLIYAATKPDTFRVERSTLIKAPPEKIFPLINDIHEMQQWSAWEKVDPAMQRTHSGASSGVGAIYEWKGNKEIGSGRMEITESVPPSRVVIKMDFIEPFPAHNTAAFTLKPEADGNTRVTHAIFGPMPYISKVMSTFFSMDRMIGDKFEQSLAALKALAERRPHAPVL</sequence>
<gene>
    <name evidence="1" type="ORF">BG60_35690</name>
</gene>
<dbReference type="RefSeq" id="WP_033536326.1">
    <property type="nucleotide sequence ID" value="NZ_JFHD01000073.1"/>
</dbReference>